<dbReference type="PANTHER" id="PTHR31541:SF25">
    <property type="entry name" value="GAMMA-GLIADIN B"/>
    <property type="match status" value="1"/>
</dbReference>
<dbReference type="EMBL" id="JAQIZT010000005">
    <property type="protein sequence ID" value="KAJ6996195.1"/>
    <property type="molecule type" value="Genomic_DNA"/>
</dbReference>
<evidence type="ECO:0000256" key="5">
    <source>
        <dbReference type="ARBA" id="ARBA00023242"/>
    </source>
</evidence>
<evidence type="ECO:0000256" key="1">
    <source>
        <dbReference type="ARBA" id="ARBA00004123"/>
    </source>
</evidence>
<dbReference type="GO" id="GO:0003677">
    <property type="term" value="F:DNA binding"/>
    <property type="evidence" value="ECO:0007669"/>
    <property type="project" value="UniProtKB-KW"/>
</dbReference>
<evidence type="ECO:0000313" key="8">
    <source>
        <dbReference type="Proteomes" id="UP001164929"/>
    </source>
</evidence>
<keyword evidence="8" id="KW-1185">Reference proteome</keyword>
<evidence type="ECO:0000256" key="3">
    <source>
        <dbReference type="ARBA" id="ARBA00023125"/>
    </source>
</evidence>
<evidence type="ECO:0008006" key="9">
    <source>
        <dbReference type="Google" id="ProtNLM"/>
    </source>
</evidence>
<dbReference type="Proteomes" id="UP001164929">
    <property type="component" value="Chromosome 5"/>
</dbReference>
<dbReference type="InterPro" id="IPR005508">
    <property type="entry name" value="At2g31720-like"/>
</dbReference>
<dbReference type="GO" id="GO:0005634">
    <property type="term" value="C:nucleus"/>
    <property type="evidence" value="ECO:0007669"/>
    <property type="project" value="UniProtKB-SubCell"/>
</dbReference>
<keyword evidence="5" id="KW-0539">Nucleus</keyword>
<evidence type="ECO:0000256" key="6">
    <source>
        <dbReference type="SAM" id="MobiDB-lite"/>
    </source>
</evidence>
<feature type="region of interest" description="Disordered" evidence="6">
    <location>
        <begin position="16"/>
        <end position="75"/>
    </location>
</feature>
<name>A0AAD6W1Y2_9ROSI</name>
<dbReference type="PANTHER" id="PTHR31541">
    <property type="entry name" value="B3 DOMAIN PLANT PROTEIN-RELATED"/>
    <property type="match status" value="1"/>
</dbReference>
<keyword evidence="4" id="KW-0804">Transcription</keyword>
<organism evidence="7 8">
    <name type="scientific">Populus alba x Populus x berolinensis</name>
    <dbReference type="NCBI Taxonomy" id="444605"/>
    <lineage>
        <taxon>Eukaryota</taxon>
        <taxon>Viridiplantae</taxon>
        <taxon>Streptophyta</taxon>
        <taxon>Embryophyta</taxon>
        <taxon>Tracheophyta</taxon>
        <taxon>Spermatophyta</taxon>
        <taxon>Magnoliopsida</taxon>
        <taxon>eudicotyledons</taxon>
        <taxon>Gunneridae</taxon>
        <taxon>Pentapetalae</taxon>
        <taxon>rosids</taxon>
        <taxon>fabids</taxon>
        <taxon>Malpighiales</taxon>
        <taxon>Salicaceae</taxon>
        <taxon>Saliceae</taxon>
        <taxon>Populus</taxon>
    </lineage>
</organism>
<dbReference type="Pfam" id="PF03754">
    <property type="entry name" value="At2g31720-like"/>
    <property type="match status" value="1"/>
</dbReference>
<dbReference type="Gene3D" id="2.40.330.10">
    <property type="entry name" value="DNA-binding pseudobarrel domain"/>
    <property type="match status" value="1"/>
</dbReference>
<sequence>MAINLYINLHGFSKPNKKRSDDALMDKRNGTDDRQEAETRIFSSNSKRRGKRSVEPGRMMGKRRKGRAQREKRRLQLGLDLSDHIKARIGKEGDKDFKFRMMKQIFETNLKKHNDRFSMSSNQIKDREDFEAMDIRKAGKEVVLVELDLGVDVHQRTMNLRRWEMNNSFSYMLTSSWNDVLSRNEGRLNANDIVLVNIYSFNHDN</sequence>
<evidence type="ECO:0000256" key="2">
    <source>
        <dbReference type="ARBA" id="ARBA00023015"/>
    </source>
</evidence>
<gene>
    <name evidence="7" type="ORF">NC653_012942</name>
</gene>
<proteinExistence type="predicted"/>
<evidence type="ECO:0000256" key="4">
    <source>
        <dbReference type="ARBA" id="ARBA00023163"/>
    </source>
</evidence>
<reference evidence="7" key="1">
    <citation type="journal article" date="2023" name="Mol. Ecol. Resour.">
        <title>Chromosome-level genome assembly of a triploid poplar Populus alba 'Berolinensis'.</title>
        <authorList>
            <person name="Chen S."/>
            <person name="Yu Y."/>
            <person name="Wang X."/>
            <person name="Wang S."/>
            <person name="Zhang T."/>
            <person name="Zhou Y."/>
            <person name="He R."/>
            <person name="Meng N."/>
            <person name="Wang Y."/>
            <person name="Liu W."/>
            <person name="Liu Z."/>
            <person name="Liu J."/>
            <person name="Guo Q."/>
            <person name="Huang H."/>
            <person name="Sederoff R.R."/>
            <person name="Wang G."/>
            <person name="Qu G."/>
            <person name="Chen S."/>
        </authorList>
    </citation>
    <scope>NUCLEOTIDE SEQUENCE</scope>
    <source>
        <strain evidence="7">SC-2020</strain>
    </source>
</reference>
<accession>A0AAD6W1Y2</accession>
<protein>
    <recommendedName>
        <fullName evidence="9">B3 domain-containing protein</fullName>
    </recommendedName>
</protein>
<comment type="caution">
    <text evidence="7">The sequence shown here is derived from an EMBL/GenBank/DDBJ whole genome shotgun (WGS) entry which is preliminary data.</text>
</comment>
<evidence type="ECO:0000313" key="7">
    <source>
        <dbReference type="EMBL" id="KAJ6996195.1"/>
    </source>
</evidence>
<feature type="compositionally biased region" description="Basic residues" evidence="6">
    <location>
        <begin position="60"/>
        <end position="75"/>
    </location>
</feature>
<feature type="compositionally biased region" description="Basic and acidic residues" evidence="6">
    <location>
        <begin position="18"/>
        <end position="39"/>
    </location>
</feature>
<keyword evidence="2" id="KW-0805">Transcription regulation</keyword>
<dbReference type="InterPro" id="IPR015300">
    <property type="entry name" value="DNA-bd_pseudobarrel_sf"/>
</dbReference>
<keyword evidence="3" id="KW-0238">DNA-binding</keyword>
<comment type="subcellular location">
    <subcellularLocation>
        <location evidence="1">Nucleus</location>
    </subcellularLocation>
</comment>
<dbReference type="AlphaFoldDB" id="A0AAD6W1Y2"/>